<evidence type="ECO:0000313" key="15">
    <source>
        <dbReference type="Proteomes" id="UP000750334"/>
    </source>
</evidence>
<keyword evidence="7" id="KW-0206">Cytoskeleton</keyword>
<evidence type="ECO:0000256" key="8">
    <source>
        <dbReference type="ARBA" id="ARBA00023242"/>
    </source>
</evidence>
<accession>A0A9P6W5S1</accession>
<reference evidence="14 15" key="1">
    <citation type="submission" date="2020-11" db="EMBL/GenBank/DDBJ databases">
        <title>Kefir isolates.</title>
        <authorList>
            <person name="Marcisauskas S."/>
            <person name="Kim Y."/>
            <person name="Blasche S."/>
        </authorList>
    </citation>
    <scope>NUCLEOTIDE SEQUENCE [LARGE SCALE GENOMIC DNA]</scope>
    <source>
        <strain evidence="14 15">OG2</strain>
    </source>
</reference>
<evidence type="ECO:0000259" key="13">
    <source>
        <dbReference type="Pfam" id="PF18520"/>
    </source>
</evidence>
<evidence type="ECO:0000313" key="14">
    <source>
        <dbReference type="EMBL" id="KAG0664560.1"/>
    </source>
</evidence>
<evidence type="ECO:0000256" key="6">
    <source>
        <dbReference type="ARBA" id="ARBA00023054"/>
    </source>
</evidence>
<name>A0A9P6W5S1_MAUEX</name>
<comment type="similarity">
    <text evidence="3">Belongs to the SPC110 family.</text>
</comment>
<evidence type="ECO:0000256" key="1">
    <source>
        <dbReference type="ARBA" id="ARBA00004123"/>
    </source>
</evidence>
<comment type="function">
    <text evidence="9">Component of the spindle pole body (SPB) required for the proper execution of spindle pole body (SPB) duplication. Potential role in cross-linking filaments or anchoring other molecules. It is essential for growth.</text>
</comment>
<feature type="compositionally biased region" description="Polar residues" evidence="12">
    <location>
        <begin position="1"/>
        <end position="13"/>
    </location>
</feature>
<feature type="coiled-coil region" evidence="11">
    <location>
        <begin position="233"/>
        <end position="374"/>
    </location>
</feature>
<feature type="coiled-coil region" evidence="11">
    <location>
        <begin position="412"/>
        <end position="492"/>
    </location>
</feature>
<proteinExistence type="inferred from homology"/>
<dbReference type="GO" id="GO:0005634">
    <property type="term" value="C:nucleus"/>
    <property type="evidence" value="ECO:0007669"/>
    <property type="project" value="UniProtKB-SubCell"/>
</dbReference>
<feature type="domain" description="Spindle pole body component 110 C-terminal" evidence="13">
    <location>
        <begin position="982"/>
        <end position="1028"/>
    </location>
</feature>
<sequence>MSNTAINSKNSEFTPIGYLSNKRRKLSNDNEQHMSPSSKYAPVMENDAELSFDENIDEMDDDDQDNGLLPRKQSHSMDVNDTLDSNHLFDDNTQFDNDTVPQLPDTTKTNAINISRDTNSKNLLNNLNNATISEPIKEQQEMTKLLLSGKRLSNAQINFLLQYLKNSNIFNQNRNYNGTANGSSSEQEKYNILYADYQTLQRKYSDLADSNARMNADDDSDDNDTSMIQTQVHKDCELKQKKLEEQIENYKKELEILKEQHQKKIQELKKQNDKINADFERSNSSKEDDKLDYEKNIRNLKETINKLEDDAQTLERRYKTQINDLENQLMDLRNANNHSLSDVQNQLRSKEIQLATLQSQIKDLDQQKNDTATKLTSVTKQLDDKIKEFDQYKASMDNKLSKEQLLNDQHTKDNNRKIIDKYETEIASLNQSKEHITNELDNCKEELANTTKNLTIFTEKHKLEVQILNKTIEKLKTEQKNETQRVTDLAEEVVQKNKEISQNVFMIKKLKEKIKTLEVVDEDNNVSIPQKELDETRNEISRLKQNVQELEESQNKKTKELKDANSKLSTLEKQLLTNSRELDDVRQVLKKTKEEAENLQNTLNETHNNEKVRSSTDSDAVDLAKLRNELANQQEKLKLAEAANKKLHDQIIKHTAESVNNINTSIEEKDTYIKELTEALDTYKRRLKGVEERCLNYKNLLESLRDPHNEEITDKNYEIKELKLRLQIQSEDMQSLEHQLITLKERNKLLQEKTLENTIDVEQLNELKEQIENLNIELSKFKRQSKELKNMNKEQIGQIEDLLKQRKLVNENYNILKNLNDEYKTELQTNRNQFLARENELRETILELENKNMSLNEALNREHINNESRSRDTDLRDYYRLKYHREVRHNNDLRMINYYMNRVSQRTSRQMKMDYRKYNRILSDSRKFEEALNDYDYVEPNRNDSGLRYNTYANSSVNSRYDTRSGPPRYADNSSPLYFTPSRLRFKTVARFVQACVRMKQVALKNHWDDQRIRHLERRIDSTRDNSSNWSI</sequence>
<keyword evidence="15" id="KW-1185">Reference proteome</keyword>
<evidence type="ECO:0000256" key="7">
    <source>
        <dbReference type="ARBA" id="ARBA00023212"/>
    </source>
</evidence>
<keyword evidence="8" id="KW-0539">Nucleus</keyword>
<evidence type="ECO:0000256" key="5">
    <source>
        <dbReference type="ARBA" id="ARBA00022490"/>
    </source>
</evidence>
<evidence type="ECO:0000256" key="11">
    <source>
        <dbReference type="SAM" id="Coils"/>
    </source>
</evidence>
<feature type="region of interest" description="Disordered" evidence="12">
    <location>
        <begin position="57"/>
        <end position="80"/>
    </location>
</feature>
<protein>
    <recommendedName>
        <fullName evidence="4">Spindle pole body component 110</fullName>
    </recommendedName>
    <alternativeName>
        <fullName evidence="10">Spindle pole body spacer protein SPC110</fullName>
    </alternativeName>
</protein>
<evidence type="ECO:0000256" key="9">
    <source>
        <dbReference type="ARBA" id="ARBA00025064"/>
    </source>
</evidence>
<comment type="subcellular location">
    <subcellularLocation>
        <location evidence="2">Cytoplasm</location>
        <location evidence="2">Cytoskeleton</location>
        <location evidence="2">Microtubule organizing center</location>
        <location evidence="2">Spindle pole body</location>
    </subcellularLocation>
    <subcellularLocation>
        <location evidence="1">Nucleus</location>
    </subcellularLocation>
</comment>
<dbReference type="AlphaFoldDB" id="A0A9P6W5S1"/>
<dbReference type="Proteomes" id="UP000750334">
    <property type="component" value="Unassembled WGS sequence"/>
</dbReference>
<dbReference type="Pfam" id="PF18520">
    <property type="entry name" value="Spc110_C"/>
    <property type="match status" value="1"/>
</dbReference>
<keyword evidence="6 11" id="KW-0175">Coiled coil</keyword>
<organism evidence="14 15">
    <name type="scientific">Maudiozyma exigua</name>
    <name type="common">Yeast</name>
    <name type="synonym">Kazachstania exigua</name>
    <dbReference type="NCBI Taxonomy" id="34358"/>
    <lineage>
        <taxon>Eukaryota</taxon>
        <taxon>Fungi</taxon>
        <taxon>Dikarya</taxon>
        <taxon>Ascomycota</taxon>
        <taxon>Saccharomycotina</taxon>
        <taxon>Saccharomycetes</taxon>
        <taxon>Saccharomycetales</taxon>
        <taxon>Saccharomycetaceae</taxon>
        <taxon>Maudiozyma</taxon>
    </lineage>
</organism>
<dbReference type="Gene3D" id="6.10.310.10">
    <property type="match status" value="1"/>
</dbReference>
<evidence type="ECO:0000256" key="10">
    <source>
        <dbReference type="ARBA" id="ARBA00032118"/>
    </source>
</evidence>
<evidence type="ECO:0000256" key="3">
    <source>
        <dbReference type="ARBA" id="ARBA00005853"/>
    </source>
</evidence>
<evidence type="ECO:0000256" key="2">
    <source>
        <dbReference type="ARBA" id="ARBA00004317"/>
    </source>
</evidence>
<dbReference type="OrthoDB" id="10255522at2759"/>
<evidence type="ECO:0000256" key="12">
    <source>
        <dbReference type="SAM" id="MobiDB-lite"/>
    </source>
</evidence>
<dbReference type="EMBL" id="PUHR01000118">
    <property type="protein sequence ID" value="KAG0664560.1"/>
    <property type="molecule type" value="Genomic_DNA"/>
</dbReference>
<dbReference type="InterPro" id="IPR040593">
    <property type="entry name" value="Spc110_C"/>
</dbReference>
<feature type="region of interest" description="Disordered" evidence="12">
    <location>
        <begin position="1"/>
        <end position="21"/>
    </location>
</feature>
<gene>
    <name evidence="14" type="primary">SPA2_2</name>
    <name evidence="14" type="ORF">C6P45_000551</name>
</gene>
<feature type="coiled-coil region" evidence="11">
    <location>
        <begin position="533"/>
        <end position="865"/>
    </location>
</feature>
<keyword evidence="5" id="KW-0963">Cytoplasm</keyword>
<dbReference type="GO" id="GO:0005816">
    <property type="term" value="C:spindle pole body"/>
    <property type="evidence" value="ECO:0007669"/>
    <property type="project" value="UniProtKB-SubCell"/>
</dbReference>
<evidence type="ECO:0000256" key="4">
    <source>
        <dbReference type="ARBA" id="ARBA00016285"/>
    </source>
</evidence>
<comment type="caution">
    <text evidence="14">The sequence shown here is derived from an EMBL/GenBank/DDBJ whole genome shotgun (WGS) entry which is preliminary data.</text>
</comment>